<dbReference type="STRING" id="394096.DB31_7421"/>
<organism evidence="1 2">
    <name type="scientific">Hyalangium minutum</name>
    <dbReference type="NCBI Taxonomy" id="394096"/>
    <lineage>
        <taxon>Bacteria</taxon>
        <taxon>Pseudomonadati</taxon>
        <taxon>Myxococcota</taxon>
        <taxon>Myxococcia</taxon>
        <taxon>Myxococcales</taxon>
        <taxon>Cystobacterineae</taxon>
        <taxon>Archangiaceae</taxon>
        <taxon>Hyalangium</taxon>
    </lineage>
</organism>
<dbReference type="EMBL" id="JMCB01000006">
    <property type="protein sequence ID" value="KFE68184.1"/>
    <property type="molecule type" value="Genomic_DNA"/>
</dbReference>
<reference evidence="1 2" key="1">
    <citation type="submission" date="2014-04" db="EMBL/GenBank/DDBJ databases">
        <title>Genome assembly of Hyalangium minutum DSM 14724.</title>
        <authorList>
            <person name="Sharma G."/>
            <person name="Subramanian S."/>
        </authorList>
    </citation>
    <scope>NUCLEOTIDE SEQUENCE [LARGE SCALE GENOMIC DNA]</scope>
    <source>
        <strain evidence="1 2">DSM 14724</strain>
    </source>
</reference>
<gene>
    <name evidence="1" type="ORF">DB31_7421</name>
</gene>
<accession>A0A085WKH1</accession>
<proteinExistence type="predicted"/>
<dbReference type="Proteomes" id="UP000028725">
    <property type="component" value="Unassembled WGS sequence"/>
</dbReference>
<evidence type="ECO:0000313" key="1">
    <source>
        <dbReference type="EMBL" id="KFE68184.1"/>
    </source>
</evidence>
<name>A0A085WKH1_9BACT</name>
<evidence type="ECO:0008006" key="3">
    <source>
        <dbReference type="Google" id="ProtNLM"/>
    </source>
</evidence>
<evidence type="ECO:0000313" key="2">
    <source>
        <dbReference type="Proteomes" id="UP000028725"/>
    </source>
</evidence>
<comment type="caution">
    <text evidence="1">The sequence shown here is derived from an EMBL/GenBank/DDBJ whole genome shotgun (WGS) entry which is preliminary data.</text>
</comment>
<protein>
    <recommendedName>
        <fullName evidence="3">JAB domain-containing protein</fullName>
    </recommendedName>
</protein>
<keyword evidence="2" id="KW-1185">Reference proteome</keyword>
<sequence length="157" mass="17753">MIDQLCPAVMELPGARFGDHGREYCGLIYSLGDGKYYASHPSPLGDPHIGRVSREKSCYVPRQVEDARGRSETLADYHGHPWSPSSMLESRSDRLGATQVFSIRIQFDKACHLQKLIPYLKEDRPGELYERRGKSWKLIGHIQPENKASGRVTLVND</sequence>
<dbReference type="AlphaFoldDB" id="A0A085WKH1"/>